<dbReference type="InterPro" id="IPR000868">
    <property type="entry name" value="Isochorismatase-like_dom"/>
</dbReference>
<organism evidence="2 3">
    <name type="scientific">Hwanghaeella grinnelliae</name>
    <dbReference type="NCBI Taxonomy" id="2500179"/>
    <lineage>
        <taxon>Bacteria</taxon>
        <taxon>Pseudomonadati</taxon>
        <taxon>Pseudomonadota</taxon>
        <taxon>Alphaproteobacteria</taxon>
        <taxon>Rhodospirillales</taxon>
        <taxon>Rhodospirillaceae</taxon>
        <taxon>Hwanghaeella</taxon>
    </lineage>
</organism>
<sequence length="180" mass="19391">MLLKAEESQVLIIDIQGRLMPAMDDPDHVIERTSVVARAARRLGIPISASRQYPKGLGPLVPEVEDLLEDGETLDKTAFSCAADSGLASHIAGKKRKQLVICGVETHVCVLQTAFGFAAQGLTPYVVVDACSSRKVADKFVAVDRMRAAGISIVNSEMVCFEWMGDAGSEAFKDISKLIK</sequence>
<dbReference type="RefSeq" id="WP_127764633.1">
    <property type="nucleotide sequence ID" value="NZ_SADE01000001.1"/>
</dbReference>
<evidence type="ECO:0000313" key="3">
    <source>
        <dbReference type="Proteomes" id="UP000287447"/>
    </source>
</evidence>
<dbReference type="Gene3D" id="3.40.50.850">
    <property type="entry name" value="Isochorismatase-like"/>
    <property type="match status" value="1"/>
</dbReference>
<proteinExistence type="predicted"/>
<dbReference type="Proteomes" id="UP000287447">
    <property type="component" value="Unassembled WGS sequence"/>
</dbReference>
<dbReference type="CDD" id="cd01012">
    <property type="entry name" value="YcaC_related"/>
    <property type="match status" value="1"/>
</dbReference>
<dbReference type="GO" id="GO:0016787">
    <property type="term" value="F:hydrolase activity"/>
    <property type="evidence" value="ECO:0007669"/>
    <property type="project" value="UniProtKB-KW"/>
</dbReference>
<feature type="domain" description="Isochorismatase-like" evidence="1">
    <location>
        <begin position="10"/>
        <end position="156"/>
    </location>
</feature>
<gene>
    <name evidence="2" type="ORF">EOI86_08475</name>
</gene>
<reference evidence="3" key="1">
    <citation type="submission" date="2019-01" db="EMBL/GenBank/DDBJ databases">
        <title>Gri0909 isolated from a small marine red alga.</title>
        <authorList>
            <person name="Kim J."/>
            <person name="Jeong S.E."/>
            <person name="Jeon C.O."/>
        </authorList>
    </citation>
    <scope>NUCLEOTIDE SEQUENCE [LARGE SCALE GENOMIC DNA]</scope>
    <source>
        <strain evidence="3">Gri0909</strain>
    </source>
</reference>
<keyword evidence="2" id="KW-0378">Hydrolase</keyword>
<protein>
    <submittedName>
        <fullName evidence="2">Hydrolase</fullName>
    </submittedName>
</protein>
<dbReference type="AlphaFoldDB" id="A0A3S2W7N1"/>
<dbReference type="OrthoDB" id="9796958at2"/>
<keyword evidence="3" id="KW-1185">Reference proteome</keyword>
<evidence type="ECO:0000259" key="1">
    <source>
        <dbReference type="Pfam" id="PF00857"/>
    </source>
</evidence>
<dbReference type="PANTHER" id="PTHR14119:SF3">
    <property type="entry name" value="ISOCHORISMATASE DOMAIN-CONTAINING PROTEIN 2"/>
    <property type="match status" value="1"/>
</dbReference>
<evidence type="ECO:0000313" key="2">
    <source>
        <dbReference type="EMBL" id="RVU39262.1"/>
    </source>
</evidence>
<comment type="caution">
    <text evidence="2">The sequence shown here is derived from an EMBL/GenBank/DDBJ whole genome shotgun (WGS) entry which is preliminary data.</text>
</comment>
<name>A0A3S2W7N1_9PROT</name>
<dbReference type="Pfam" id="PF00857">
    <property type="entry name" value="Isochorismatase"/>
    <property type="match status" value="1"/>
</dbReference>
<dbReference type="PANTHER" id="PTHR14119">
    <property type="entry name" value="HYDROLASE"/>
    <property type="match status" value="1"/>
</dbReference>
<accession>A0A3S2W7N1</accession>
<dbReference type="InterPro" id="IPR036380">
    <property type="entry name" value="Isochorismatase-like_sf"/>
</dbReference>
<dbReference type="InterPro" id="IPR050993">
    <property type="entry name" value="Isochorismatase_domain"/>
</dbReference>
<dbReference type="EMBL" id="SADE01000001">
    <property type="protein sequence ID" value="RVU39262.1"/>
    <property type="molecule type" value="Genomic_DNA"/>
</dbReference>
<dbReference type="SUPFAM" id="SSF52499">
    <property type="entry name" value="Isochorismatase-like hydrolases"/>
    <property type="match status" value="1"/>
</dbReference>